<reference evidence="2" key="1">
    <citation type="journal article" date="2022" name="Proc. Natl. Acad. Sci. U.S.A.">
        <title>Life cycle and functional genomics of the unicellular red alga Galdieria for elucidating algal and plant evolution and industrial use.</title>
        <authorList>
            <person name="Hirooka S."/>
            <person name="Itabashi T."/>
            <person name="Ichinose T.M."/>
            <person name="Onuma R."/>
            <person name="Fujiwara T."/>
            <person name="Yamashita S."/>
            <person name="Jong L.W."/>
            <person name="Tomita R."/>
            <person name="Iwane A.H."/>
            <person name="Miyagishima S.Y."/>
        </authorList>
    </citation>
    <scope>NUCLEOTIDE SEQUENCE</scope>
    <source>
        <strain evidence="2">NBRC 102759</strain>
    </source>
</reference>
<evidence type="ECO:0000313" key="2">
    <source>
        <dbReference type="EMBL" id="GJQ11574.1"/>
    </source>
</evidence>
<gene>
    <name evidence="2" type="ORF">GpartN1_g3365.t1</name>
</gene>
<dbReference type="PANTHER" id="PTHR12121">
    <property type="entry name" value="CARBON CATABOLITE REPRESSOR PROTEIN 4"/>
    <property type="match status" value="1"/>
</dbReference>
<dbReference type="Gene3D" id="3.60.10.10">
    <property type="entry name" value="Endonuclease/exonuclease/phosphatase"/>
    <property type="match status" value="1"/>
</dbReference>
<evidence type="ECO:0000313" key="3">
    <source>
        <dbReference type="Proteomes" id="UP001061958"/>
    </source>
</evidence>
<sequence>MNFKANLSVTTFNLLAPCYRKIDVTQGSAQYSNKRQPPERTICGAEKLNCKDGECLAATSPKVTKLTSTNDANQSDHSLVSLNTWKKWSQFFYESIQKCKASTGCKILESQVKESWKARAQKLVTFLKEQLGTDVICLQEYWCKQPEWCSIFEDHFLNEYEFYTAKRSGEKADGLVTLVRRNCDWKVVDTEKYYFRDCGERLLLATVLRLNTIEDNGQQLKEDPFDCLVINTHLSFPHGSWGKSLRLTEVKKLLEFIDSYLELHPGQVKAVVVLGDFNSSLEDPVCQQVIGRGFANSYYLTHGNENVVTHCNHKGQSLAVDKVYFKLVTYSENVPEYLSNKKCSENGSSEMPYLSSSLAEGSKVRMVPIEATVFPPSLGVEQWPTVSEYNLSDHRPLKVMFEIQFQDI</sequence>
<dbReference type="PANTHER" id="PTHR12121:SF31">
    <property type="entry name" value="FAMILY PROTEIN, PUTATIVE, EXPRESSED-RELATED"/>
    <property type="match status" value="1"/>
</dbReference>
<dbReference type="EMBL" id="BQMJ01000025">
    <property type="protein sequence ID" value="GJQ11574.1"/>
    <property type="molecule type" value="Genomic_DNA"/>
</dbReference>
<organism evidence="2 3">
    <name type="scientific">Galdieria partita</name>
    <dbReference type="NCBI Taxonomy" id="83374"/>
    <lineage>
        <taxon>Eukaryota</taxon>
        <taxon>Rhodophyta</taxon>
        <taxon>Bangiophyceae</taxon>
        <taxon>Galdieriales</taxon>
        <taxon>Galdieriaceae</taxon>
        <taxon>Galdieria</taxon>
    </lineage>
</organism>
<proteinExistence type="predicted"/>
<dbReference type="OrthoDB" id="5941at2759"/>
<comment type="caution">
    <text evidence="2">The sequence shown here is derived from an EMBL/GenBank/DDBJ whole genome shotgun (WGS) entry which is preliminary data.</text>
</comment>
<dbReference type="InterPro" id="IPR050410">
    <property type="entry name" value="CCR4/nocturin_mRNA_transcr"/>
</dbReference>
<dbReference type="AlphaFoldDB" id="A0A9C7UQ47"/>
<dbReference type="InterPro" id="IPR036691">
    <property type="entry name" value="Endo/exonu/phosph_ase_sf"/>
</dbReference>
<evidence type="ECO:0000259" key="1">
    <source>
        <dbReference type="Pfam" id="PF03372"/>
    </source>
</evidence>
<dbReference type="GO" id="GO:0000175">
    <property type="term" value="F:3'-5'-RNA exonuclease activity"/>
    <property type="evidence" value="ECO:0007669"/>
    <property type="project" value="TreeGrafter"/>
</dbReference>
<dbReference type="SUPFAM" id="SSF56219">
    <property type="entry name" value="DNase I-like"/>
    <property type="match status" value="1"/>
</dbReference>
<name>A0A9C7UQ47_9RHOD</name>
<dbReference type="Pfam" id="PF03372">
    <property type="entry name" value="Exo_endo_phos"/>
    <property type="match status" value="1"/>
</dbReference>
<protein>
    <recommendedName>
        <fullName evidence="1">Endonuclease/exonuclease/phosphatase domain-containing protein</fullName>
    </recommendedName>
</protein>
<keyword evidence="3" id="KW-1185">Reference proteome</keyword>
<reference evidence="2" key="2">
    <citation type="submission" date="2022-01" db="EMBL/GenBank/DDBJ databases">
        <authorList>
            <person name="Hirooka S."/>
            <person name="Miyagishima S.Y."/>
        </authorList>
    </citation>
    <scope>NUCLEOTIDE SEQUENCE</scope>
    <source>
        <strain evidence="2">NBRC 102759</strain>
    </source>
</reference>
<dbReference type="Proteomes" id="UP001061958">
    <property type="component" value="Unassembled WGS sequence"/>
</dbReference>
<dbReference type="InterPro" id="IPR005135">
    <property type="entry name" value="Endo/exonuclease/phosphatase"/>
</dbReference>
<feature type="domain" description="Endonuclease/exonuclease/phosphatase" evidence="1">
    <location>
        <begin position="114"/>
        <end position="325"/>
    </location>
</feature>
<accession>A0A9C7UQ47</accession>